<dbReference type="InterPro" id="IPR043964">
    <property type="entry name" value="P-loop_TraG"/>
</dbReference>
<evidence type="ECO:0000259" key="1">
    <source>
        <dbReference type="Pfam" id="PF12991"/>
    </source>
</evidence>
<evidence type="ECO:0000313" key="3">
    <source>
        <dbReference type="EMBL" id="KAA8480084.1"/>
    </source>
</evidence>
<accession>A0A5M9H4J0</accession>
<comment type="caution">
    <text evidence="3">The sequence shown here is derived from an EMBL/GenBank/DDBJ whole genome shotgun (WGS) entry which is preliminary data.</text>
</comment>
<feature type="domain" description="TraG P-loop" evidence="2">
    <location>
        <begin position="402"/>
        <end position="627"/>
    </location>
</feature>
<dbReference type="Pfam" id="PF12991">
    <property type="entry name" value="DUF3875"/>
    <property type="match status" value="1"/>
</dbReference>
<protein>
    <submittedName>
        <fullName evidence="3">TraG family conjugative transposon ATPase</fullName>
    </submittedName>
</protein>
<feature type="domain" description="TraG N-terminal Bacteroidetes" evidence="1">
    <location>
        <begin position="4"/>
        <end position="48"/>
    </location>
</feature>
<proteinExistence type="predicted"/>
<keyword evidence="4" id="KW-1185">Reference proteome</keyword>
<evidence type="ECO:0000259" key="2">
    <source>
        <dbReference type="Pfam" id="PF19044"/>
    </source>
</evidence>
<dbReference type="EMBL" id="VWNE01000026">
    <property type="protein sequence ID" value="KAA8480084.1"/>
    <property type="molecule type" value="Genomic_DNA"/>
</dbReference>
<reference evidence="3 4" key="1">
    <citation type="submission" date="2019-09" db="EMBL/GenBank/DDBJ databases">
        <title>Pararcticibacter amylolyticus gen. nov., sp. nov., isolated from a rottenly hemp rope, and reclassification of Pedobacter tournemirensis as Pararcticibacter tournemirensis comb. nov.</title>
        <authorList>
            <person name="Cai Y."/>
        </authorList>
    </citation>
    <scope>NUCLEOTIDE SEQUENCE [LARGE SCALE GENOMIC DNA]</scope>
    <source>
        <strain evidence="3 4">TF5-37.2-LB10</strain>
    </source>
</reference>
<dbReference type="AlphaFoldDB" id="A0A5M9H4J0"/>
<dbReference type="Gene3D" id="3.40.50.300">
    <property type="entry name" value="P-loop containing nucleotide triphosphate hydrolases"/>
    <property type="match status" value="1"/>
</dbReference>
<name>A0A5M9H4J0_9SPHI</name>
<dbReference type="InterPro" id="IPR022509">
    <property type="entry name" value="Conjugation_ATPase_TraG"/>
</dbReference>
<dbReference type="InterPro" id="IPR024451">
    <property type="entry name" value="TraG_N_Bacteroidetes"/>
</dbReference>
<dbReference type="NCBIfam" id="TIGR03783">
    <property type="entry name" value="Bac_Flav_CT_G"/>
    <property type="match status" value="1"/>
</dbReference>
<dbReference type="PANTHER" id="PTHR38467">
    <property type="match status" value="1"/>
</dbReference>
<dbReference type="Pfam" id="PF19044">
    <property type="entry name" value="P-loop_TraG"/>
    <property type="match status" value="1"/>
</dbReference>
<evidence type="ECO:0000313" key="4">
    <source>
        <dbReference type="Proteomes" id="UP000322918"/>
    </source>
</evidence>
<dbReference type="Proteomes" id="UP000322918">
    <property type="component" value="Unassembled WGS sequence"/>
</dbReference>
<dbReference type="SUPFAM" id="SSF52540">
    <property type="entry name" value="P-loop containing nucleoside triphosphate hydrolases"/>
    <property type="match status" value="1"/>
</dbReference>
<dbReference type="InterPro" id="IPR027417">
    <property type="entry name" value="P-loop_NTPase"/>
</dbReference>
<dbReference type="RefSeq" id="WP_141814996.1">
    <property type="nucleotide sequence ID" value="NZ_VFPL01000001.1"/>
</dbReference>
<dbReference type="OrthoDB" id="596266at2"/>
<organism evidence="3 4">
    <name type="scientific">Arcticibacter tournemirensis</name>
    <dbReference type="NCBI Taxonomy" id="699437"/>
    <lineage>
        <taxon>Bacteria</taxon>
        <taxon>Pseudomonadati</taxon>
        <taxon>Bacteroidota</taxon>
        <taxon>Sphingobacteriia</taxon>
        <taxon>Sphingobacteriales</taxon>
        <taxon>Sphingobacteriaceae</taxon>
        <taxon>Arcticibacter</taxon>
    </lineage>
</organism>
<dbReference type="PANTHER" id="PTHR38467:SF1">
    <property type="entry name" value="CONJUGATIVE TRANSFER: ASSEMBLY"/>
    <property type="match status" value="1"/>
</dbReference>
<sequence>MMPLEKILPLSKVEHNAILSAQGDITITYEAILPEIFTRSSQDYEAIHQTLVKAVRVLPAHSVFCKQDWFTERRYTGRNQRKNISLLEASANRYFEGRPYYDHCCYIFLTKKPEGRKLSGSAYSNILRKSIVPQQMISEALFNDFLDSAARFSRVISDSGFIHLRRLTDDELAGTKEQAGIIEQYMLLTGKDQLPMLKDVHVKNNLRIGDQQCQLFTLADVEDLPSLCASRMTYEPYSTDQTRFSTGFASSLGLLLPCNHIYSQYIFIADGQKTLKELERKRLRLQSLSAYSRENAIARDAVSDYLNEAIAQQRLPVKAHFNVLAWTDRPELLQEVRTMTGAAIARLDATAKLETDGAAQIWFAGVPGNGADFPMNDTFDTFLEQAACFLNTDGNYRSDHEGIRLGERLSGRPVKVDLFDGPMKSGLITNRNLFVCGGSGGGKSMLMNHMLRTLYEQGTHCVVIDIGGSYKGLCDLLNGYYFIYTEENPIRFNPFYLSSGDVLDTEKKESLKTLLVALWKKEDEAYSRSEYVAISNSLTLYYDYLDSNPEIFPCFNSYYEFLQKHYRAILTESKVQDRDFNVEGFLYVLSPYYKGGEFDYLLNARENLDMLNERFIVFELDNVKRAHVKAA</sequence>
<dbReference type="InterPro" id="IPR053155">
    <property type="entry name" value="F-pilin_assembly_TraC"/>
</dbReference>
<gene>
    <name evidence="3" type="primary">traG</name>
    <name evidence="3" type="ORF">F1649_15820</name>
</gene>